<dbReference type="InterPro" id="IPR029065">
    <property type="entry name" value="Enolase_C-like"/>
</dbReference>
<dbReference type="SFLD" id="SFLDF00009">
    <property type="entry name" value="o-succinylbenzoate_synthase"/>
    <property type="match status" value="1"/>
</dbReference>
<evidence type="ECO:0000313" key="8">
    <source>
        <dbReference type="Proteomes" id="UP000283095"/>
    </source>
</evidence>
<dbReference type="PANTHER" id="PTHR48073">
    <property type="entry name" value="O-SUCCINYLBENZOATE SYNTHASE-RELATED"/>
    <property type="match status" value="1"/>
</dbReference>
<evidence type="ECO:0000256" key="1">
    <source>
        <dbReference type="ARBA" id="ARBA00001968"/>
    </source>
</evidence>
<dbReference type="SFLD" id="SFLDG00180">
    <property type="entry name" value="muconate_cycloisomerase"/>
    <property type="match status" value="1"/>
</dbReference>
<reference evidence="7 8" key="1">
    <citation type="submission" date="2018-01" db="EMBL/GenBank/DDBJ databases">
        <title>Bacillus asahii Genome sequencing and assembly.</title>
        <authorList>
            <person name="Jiang H."/>
            <person name="Feng Y."/>
            <person name="Zhao F."/>
            <person name="Lin X."/>
        </authorList>
    </citation>
    <scope>NUCLEOTIDE SEQUENCE [LARGE SCALE GENOMIC DNA]</scope>
    <source>
        <strain evidence="7 8">OM18</strain>
    </source>
</reference>
<dbReference type="GO" id="GO:0043748">
    <property type="term" value="F:O-succinylbenzoate synthase activity"/>
    <property type="evidence" value="ECO:0007669"/>
    <property type="project" value="UniProtKB-EC"/>
</dbReference>
<gene>
    <name evidence="7" type="primary">menC</name>
    <name evidence="7" type="ORF">BAOM_4222</name>
</gene>
<dbReference type="GO" id="GO:0016854">
    <property type="term" value="F:racemase and epimerase activity"/>
    <property type="evidence" value="ECO:0007669"/>
    <property type="project" value="UniProtKB-ARBA"/>
</dbReference>
<evidence type="ECO:0000313" key="7">
    <source>
        <dbReference type="EMBL" id="AZV44829.1"/>
    </source>
</evidence>
<evidence type="ECO:0000256" key="2">
    <source>
        <dbReference type="ARBA" id="ARBA00022723"/>
    </source>
</evidence>
<dbReference type="InterPro" id="IPR036849">
    <property type="entry name" value="Enolase-like_C_sf"/>
</dbReference>
<dbReference type="InterPro" id="IPR013341">
    <property type="entry name" value="Mandelate_racemase_N_dom"/>
</dbReference>
<dbReference type="SUPFAM" id="SSF51604">
    <property type="entry name" value="Enolase C-terminal domain-like"/>
    <property type="match status" value="1"/>
</dbReference>
<keyword evidence="2" id="KW-0479">Metal-binding</keyword>
<dbReference type="Gene3D" id="3.20.20.120">
    <property type="entry name" value="Enolase-like C-terminal domain"/>
    <property type="match status" value="1"/>
</dbReference>
<dbReference type="SMART" id="SM00922">
    <property type="entry name" value="MR_MLE"/>
    <property type="match status" value="1"/>
</dbReference>
<sequence>MKKPVSITLRIIEAPLKSPFQTHLETVTKREVIVVEVRDADGLVGYGEAVPFSSPWYTEETIQTVFHLLEDFLVPLTFQQQWKHPSELPYVWSGIRRNRMAKSALEQAVWDLYAKQQDVYIGKLFGGERTEVEAGVVIATSSVDEALRQIEEFKQDGYQRYKVKISPRNDISLLSAIRASYPTLPLMGDANSAYSLDDVRHLQRLDQFTLQMIEQPLGHDDIVEHSFLQKQLKTPICLDESICSFHDAKSALQLGSGKILNIKMARVGGWTEAVNIHHLCVEASIPVWCGGMIEFGISRAHNIALASLSGFTIPGDLSSSSKYWEEDIIEPEVQVINGKITVPKSAGIGFTVRQAYVESITTYKRLYPDHSHG</sequence>
<dbReference type="InterPro" id="IPR010197">
    <property type="entry name" value="OSBS/NAAAR"/>
</dbReference>
<dbReference type="OrthoDB" id="9774531at2"/>
<dbReference type="CDD" id="cd03317">
    <property type="entry name" value="NAAAR"/>
    <property type="match status" value="1"/>
</dbReference>
<dbReference type="UniPathway" id="UPA01057">
    <property type="reaction ID" value="UER00165"/>
</dbReference>
<dbReference type="EMBL" id="CP026095">
    <property type="protein sequence ID" value="AZV44829.1"/>
    <property type="molecule type" value="Genomic_DNA"/>
</dbReference>
<dbReference type="KEGG" id="pasa:BAOM_4222"/>
<proteinExistence type="predicted"/>
<evidence type="ECO:0000256" key="4">
    <source>
        <dbReference type="ARBA" id="ARBA00023239"/>
    </source>
</evidence>
<accession>A0A3T0KWX7</accession>
<dbReference type="Gene3D" id="3.30.390.10">
    <property type="entry name" value="Enolase-like, N-terminal domain"/>
    <property type="match status" value="1"/>
</dbReference>
<dbReference type="GO" id="GO:0009234">
    <property type="term" value="P:menaquinone biosynthetic process"/>
    <property type="evidence" value="ECO:0007669"/>
    <property type="project" value="UniProtKB-UniRule"/>
</dbReference>
<dbReference type="GO" id="GO:0046872">
    <property type="term" value="F:metal ion binding"/>
    <property type="evidence" value="ECO:0007669"/>
    <property type="project" value="UniProtKB-KW"/>
</dbReference>
<dbReference type="UniPathway" id="UPA00079"/>
<dbReference type="EC" id="4.2.1.113" evidence="5 6"/>
<dbReference type="Pfam" id="PF02746">
    <property type="entry name" value="MR_MLE_N"/>
    <property type="match status" value="1"/>
</dbReference>
<keyword evidence="4" id="KW-0456">Lyase</keyword>
<dbReference type="RefSeq" id="WP_127761730.1">
    <property type="nucleotide sequence ID" value="NZ_CP026095.1"/>
</dbReference>
<dbReference type="SFLD" id="SFLDS00001">
    <property type="entry name" value="Enolase"/>
    <property type="match status" value="1"/>
</dbReference>
<keyword evidence="3" id="KW-0460">Magnesium</keyword>
<evidence type="ECO:0000256" key="6">
    <source>
        <dbReference type="NCBIfam" id="TIGR01928"/>
    </source>
</evidence>
<name>A0A3T0KWX7_9BACI</name>
<protein>
    <recommendedName>
        <fullName evidence="5 6">o-succinylbenzoate synthase</fullName>
        <ecNumber evidence="5 6">4.2.1.113</ecNumber>
    </recommendedName>
</protein>
<dbReference type="InterPro" id="IPR013342">
    <property type="entry name" value="Mandelate_racemase_C"/>
</dbReference>
<comment type="cofactor">
    <cofactor evidence="1">
        <name>a divalent metal cation</name>
        <dbReference type="ChEBI" id="CHEBI:60240"/>
    </cofactor>
</comment>
<dbReference type="Pfam" id="PF13378">
    <property type="entry name" value="MR_MLE_C"/>
    <property type="match status" value="1"/>
</dbReference>
<dbReference type="Proteomes" id="UP000283095">
    <property type="component" value="Chromosome"/>
</dbReference>
<organism evidence="7 8">
    <name type="scientific">Peribacillus asahii</name>
    <dbReference type="NCBI Taxonomy" id="228899"/>
    <lineage>
        <taxon>Bacteria</taxon>
        <taxon>Bacillati</taxon>
        <taxon>Bacillota</taxon>
        <taxon>Bacilli</taxon>
        <taxon>Bacillales</taxon>
        <taxon>Bacillaceae</taxon>
        <taxon>Peribacillus</taxon>
    </lineage>
</organism>
<evidence type="ECO:0000256" key="3">
    <source>
        <dbReference type="ARBA" id="ARBA00022842"/>
    </source>
</evidence>
<evidence type="ECO:0000256" key="5">
    <source>
        <dbReference type="ARBA" id="ARBA00029491"/>
    </source>
</evidence>
<dbReference type="InterPro" id="IPR029017">
    <property type="entry name" value="Enolase-like_N"/>
</dbReference>
<dbReference type="AlphaFoldDB" id="A0A3T0KWX7"/>
<dbReference type="PANTHER" id="PTHR48073:SF5">
    <property type="entry name" value="O-SUCCINYLBENZOATE SYNTHASE"/>
    <property type="match status" value="1"/>
</dbReference>
<dbReference type="NCBIfam" id="TIGR01928">
    <property type="entry name" value="menC_lowGC_arch"/>
    <property type="match status" value="1"/>
</dbReference>
<dbReference type="SUPFAM" id="SSF54826">
    <property type="entry name" value="Enolase N-terminal domain-like"/>
    <property type="match status" value="1"/>
</dbReference>